<evidence type="ECO:0000259" key="6">
    <source>
        <dbReference type="PROSITE" id="PS50949"/>
    </source>
</evidence>
<dbReference type="Pfam" id="PF00392">
    <property type="entry name" value="GntR"/>
    <property type="match status" value="1"/>
</dbReference>
<dbReference type="InterPro" id="IPR000524">
    <property type="entry name" value="Tscrpt_reg_HTH_GntR"/>
</dbReference>
<evidence type="ECO:0000256" key="4">
    <source>
        <dbReference type="ARBA" id="ARBA00023125"/>
    </source>
</evidence>
<dbReference type="InterPro" id="IPR036390">
    <property type="entry name" value="WH_DNA-bd_sf"/>
</dbReference>
<protein>
    <submittedName>
        <fullName evidence="7">PLP-dependent aminotransferase family protein</fullName>
    </submittedName>
</protein>
<dbReference type="EMBL" id="JAUOZU010000005">
    <property type="protein sequence ID" value="MDO6963330.1"/>
    <property type="molecule type" value="Genomic_DNA"/>
</dbReference>
<dbReference type="CDD" id="cd00609">
    <property type="entry name" value="AAT_like"/>
    <property type="match status" value="1"/>
</dbReference>
<dbReference type="SMART" id="SM00345">
    <property type="entry name" value="HTH_GNTR"/>
    <property type="match status" value="1"/>
</dbReference>
<reference evidence="7" key="1">
    <citation type="journal article" date="2015" name="Int. J. Syst. Evol. Microbiol.">
        <title>Rhizobium alvei sp. nov., isolated from a freshwater river.</title>
        <authorList>
            <person name="Sheu S.Y."/>
            <person name="Huang H.W."/>
            <person name="Young C.C."/>
            <person name="Chen W.M."/>
        </authorList>
    </citation>
    <scope>NUCLEOTIDE SEQUENCE</scope>
    <source>
        <strain evidence="7">TNR-22</strain>
    </source>
</reference>
<sequence>MEKKRTNPIDWSLLIPVLPEEGPRRIALYQALRRLIESGQLPPGAKLPTTRDLAGRLGVSRGAAVASFEMLLADGFVEARTGAGTFVADAVPLLARPKPDERMRAGLPEGALPGTLGVSMADEQTMAAFRNLLMKDLARPGAAHFTYGDSRGGWGLRNEVANYLRAARGVRCHPDQILLTAGTQQALDFIMRGAMAPGDAIWMEDPGYPMAHQAFRAAGMRVVGVPVDGEGIDIAAGERIAPDARVAYVTPSHQFPLGVTLSMRRRLALIEWARRADAFIIEDDYDSEFRFAGPPLSSLQGIDGEGRVIYVGSFSKALFPGLRVGYAVLPERLVDPILAVRFHSDRFPSTLVEAPLARFIAEGHFARHLRRARRKARVARDALVAALSGSAVTVHPPDQGLHLIALSPEDVEDHVLEAAARHAGLGGRKLSSMYVDAEPRHGMVLGYSGFAPQVLADAATRWRHALETGSDRISR</sequence>
<evidence type="ECO:0000256" key="1">
    <source>
        <dbReference type="ARBA" id="ARBA00005384"/>
    </source>
</evidence>
<accession>A0ABT8YI16</accession>
<dbReference type="Gene3D" id="1.10.10.10">
    <property type="entry name" value="Winged helix-like DNA-binding domain superfamily/Winged helix DNA-binding domain"/>
    <property type="match status" value="1"/>
</dbReference>
<dbReference type="InterPro" id="IPR036388">
    <property type="entry name" value="WH-like_DNA-bd_sf"/>
</dbReference>
<gene>
    <name evidence="7" type="ORF">Q4481_05130</name>
</gene>
<comment type="caution">
    <text evidence="7">The sequence shown here is derived from an EMBL/GenBank/DDBJ whole genome shotgun (WGS) entry which is preliminary data.</text>
</comment>
<evidence type="ECO:0000256" key="5">
    <source>
        <dbReference type="ARBA" id="ARBA00023163"/>
    </source>
</evidence>
<dbReference type="PANTHER" id="PTHR46577:SF1">
    <property type="entry name" value="HTH-TYPE TRANSCRIPTIONAL REGULATORY PROTEIN GABR"/>
    <property type="match status" value="1"/>
</dbReference>
<dbReference type="GO" id="GO:0008483">
    <property type="term" value="F:transaminase activity"/>
    <property type="evidence" value="ECO:0007669"/>
    <property type="project" value="UniProtKB-KW"/>
</dbReference>
<dbReference type="InterPro" id="IPR004839">
    <property type="entry name" value="Aminotransferase_I/II_large"/>
</dbReference>
<proteinExistence type="inferred from homology"/>
<dbReference type="RefSeq" id="WP_304375245.1">
    <property type="nucleotide sequence ID" value="NZ_JAUOZU010000005.1"/>
</dbReference>
<dbReference type="InterPro" id="IPR015421">
    <property type="entry name" value="PyrdxlP-dep_Trfase_major"/>
</dbReference>
<evidence type="ECO:0000256" key="3">
    <source>
        <dbReference type="ARBA" id="ARBA00023015"/>
    </source>
</evidence>
<organism evidence="7 8">
    <name type="scientific">Rhizobium alvei</name>
    <dbReference type="NCBI Taxonomy" id="1132659"/>
    <lineage>
        <taxon>Bacteria</taxon>
        <taxon>Pseudomonadati</taxon>
        <taxon>Pseudomonadota</taxon>
        <taxon>Alphaproteobacteria</taxon>
        <taxon>Hyphomicrobiales</taxon>
        <taxon>Rhizobiaceae</taxon>
        <taxon>Rhizobium/Agrobacterium group</taxon>
        <taxon>Rhizobium</taxon>
    </lineage>
</organism>
<dbReference type="InterPro" id="IPR015424">
    <property type="entry name" value="PyrdxlP-dep_Trfase"/>
</dbReference>
<dbReference type="InterPro" id="IPR051446">
    <property type="entry name" value="HTH_trans_reg/aminotransferase"/>
</dbReference>
<keyword evidence="5" id="KW-0804">Transcription</keyword>
<dbReference type="SUPFAM" id="SSF46785">
    <property type="entry name" value="Winged helix' DNA-binding domain"/>
    <property type="match status" value="1"/>
</dbReference>
<comment type="similarity">
    <text evidence="1">In the C-terminal section; belongs to the class-I pyridoxal-phosphate-dependent aminotransferase family.</text>
</comment>
<keyword evidence="3" id="KW-0805">Transcription regulation</keyword>
<keyword evidence="7" id="KW-0808">Transferase</keyword>
<keyword evidence="2" id="KW-0663">Pyridoxal phosphate</keyword>
<evidence type="ECO:0000313" key="7">
    <source>
        <dbReference type="EMBL" id="MDO6963330.1"/>
    </source>
</evidence>
<dbReference type="Pfam" id="PF00155">
    <property type="entry name" value="Aminotran_1_2"/>
    <property type="match status" value="1"/>
</dbReference>
<dbReference type="CDD" id="cd07377">
    <property type="entry name" value="WHTH_GntR"/>
    <property type="match status" value="1"/>
</dbReference>
<dbReference type="Proteomes" id="UP001174932">
    <property type="component" value="Unassembled WGS sequence"/>
</dbReference>
<feature type="domain" description="HTH gntR-type" evidence="6">
    <location>
        <begin position="22"/>
        <end position="90"/>
    </location>
</feature>
<dbReference type="Gene3D" id="3.40.640.10">
    <property type="entry name" value="Type I PLP-dependent aspartate aminotransferase-like (Major domain)"/>
    <property type="match status" value="1"/>
</dbReference>
<evidence type="ECO:0000313" key="8">
    <source>
        <dbReference type="Proteomes" id="UP001174932"/>
    </source>
</evidence>
<reference evidence="7" key="2">
    <citation type="submission" date="2023-07" db="EMBL/GenBank/DDBJ databases">
        <authorList>
            <person name="Shen H."/>
        </authorList>
    </citation>
    <scope>NUCLEOTIDE SEQUENCE</scope>
    <source>
        <strain evidence="7">TNR-22</strain>
    </source>
</reference>
<keyword evidence="7" id="KW-0032">Aminotransferase</keyword>
<dbReference type="PANTHER" id="PTHR46577">
    <property type="entry name" value="HTH-TYPE TRANSCRIPTIONAL REGULATORY PROTEIN GABR"/>
    <property type="match status" value="1"/>
</dbReference>
<keyword evidence="4" id="KW-0238">DNA-binding</keyword>
<keyword evidence="8" id="KW-1185">Reference proteome</keyword>
<name>A0ABT8YI16_9HYPH</name>
<dbReference type="SUPFAM" id="SSF53383">
    <property type="entry name" value="PLP-dependent transferases"/>
    <property type="match status" value="1"/>
</dbReference>
<dbReference type="PROSITE" id="PS50949">
    <property type="entry name" value="HTH_GNTR"/>
    <property type="match status" value="1"/>
</dbReference>
<evidence type="ECO:0000256" key="2">
    <source>
        <dbReference type="ARBA" id="ARBA00022898"/>
    </source>
</evidence>